<proteinExistence type="predicted"/>
<dbReference type="GO" id="GO:0006313">
    <property type="term" value="P:DNA transposition"/>
    <property type="evidence" value="ECO:0007669"/>
    <property type="project" value="InterPro"/>
</dbReference>
<comment type="caution">
    <text evidence="3">The sequence shown here is derived from an EMBL/GenBank/DDBJ whole genome shotgun (WGS) entry which is preliminary data.</text>
</comment>
<sequence length="360" mass="41562">MSKTVQIAIKKLQDPKGSKSEIKKMKLSAIFYLTQLGFSQYDISNMIDMKRTTVEGAINRVATTGTTLAGKSMGRPSSFNDYTKRHLERIIRSDRFQTIETLHGQLCSMSKDVSRTTVKNWIKKSGFKYRSAASKPKLSDDQKKNRLEWAIEYVGWTNKQWEQVVWSDKSRFRVFGHDGKSKVLRKQGERYESCHLLRTVKYGGGSLMVWSCFWAGGYGPLIFVDDNMSQDSYVDCLSQKFLPWYYKLPHLEDGEYIFQEDNAPCHTGGYASWWKNSHSLNVLKDWPAQSPDLNPIEHIWSELARQLRSRRPDIKNTEDLRQTLNEIWEELATEFAKTLVSSMSKRCQGVIDAKGDATKY</sequence>
<dbReference type="AlphaFoldDB" id="A0A8H7QHR8"/>
<reference evidence="3" key="1">
    <citation type="submission" date="2020-12" db="EMBL/GenBank/DDBJ databases">
        <title>Metabolic potential, ecology and presence of endohyphal bacteria is reflected in genomic diversity of Mucoromycotina.</title>
        <authorList>
            <person name="Muszewska A."/>
            <person name="Okrasinska A."/>
            <person name="Steczkiewicz K."/>
            <person name="Drgas O."/>
            <person name="Orlowska M."/>
            <person name="Perlinska-Lenart U."/>
            <person name="Aleksandrzak-Piekarczyk T."/>
            <person name="Szatraj K."/>
            <person name="Zielenkiewicz U."/>
            <person name="Pilsyk S."/>
            <person name="Malc E."/>
            <person name="Mieczkowski P."/>
            <person name="Kruszewska J.S."/>
            <person name="Biernat P."/>
            <person name="Pawlowska J."/>
        </authorList>
    </citation>
    <scope>NUCLEOTIDE SEQUENCE</scope>
    <source>
        <strain evidence="3">CBS 226.32</strain>
    </source>
</reference>
<dbReference type="GO" id="GO:0015074">
    <property type="term" value="P:DNA integration"/>
    <property type="evidence" value="ECO:0007669"/>
    <property type="project" value="InterPro"/>
</dbReference>
<feature type="domain" description="Transposase Tc1-like" evidence="1">
    <location>
        <begin position="84"/>
        <end position="154"/>
    </location>
</feature>
<accession>A0A8H7QHR8</accession>
<dbReference type="InterPro" id="IPR052338">
    <property type="entry name" value="Transposase_5"/>
</dbReference>
<dbReference type="InterPro" id="IPR036397">
    <property type="entry name" value="RNaseH_sf"/>
</dbReference>
<keyword evidence="4" id="KW-1185">Reference proteome</keyword>
<dbReference type="PANTHER" id="PTHR23022">
    <property type="entry name" value="TRANSPOSABLE ELEMENT-RELATED"/>
    <property type="match status" value="1"/>
</dbReference>
<evidence type="ECO:0000259" key="1">
    <source>
        <dbReference type="Pfam" id="PF01498"/>
    </source>
</evidence>
<dbReference type="OrthoDB" id="2446457at2759"/>
<protein>
    <recommendedName>
        <fullName evidence="5">Transposase</fullName>
    </recommendedName>
</protein>
<feature type="domain" description="Tc1-like transposase DDE" evidence="2">
    <location>
        <begin position="163"/>
        <end position="320"/>
    </location>
</feature>
<dbReference type="EMBL" id="JAEPRC010000729">
    <property type="protein sequence ID" value="KAG2192409.1"/>
    <property type="molecule type" value="Genomic_DNA"/>
</dbReference>
<dbReference type="Gene3D" id="3.30.420.10">
    <property type="entry name" value="Ribonuclease H-like superfamily/Ribonuclease H"/>
    <property type="match status" value="1"/>
</dbReference>
<evidence type="ECO:0000313" key="3">
    <source>
        <dbReference type="EMBL" id="KAG2192409.1"/>
    </source>
</evidence>
<dbReference type="Pfam" id="PF01498">
    <property type="entry name" value="HTH_Tnp_Tc3_2"/>
    <property type="match status" value="1"/>
</dbReference>
<dbReference type="GO" id="GO:0003677">
    <property type="term" value="F:DNA binding"/>
    <property type="evidence" value="ECO:0007669"/>
    <property type="project" value="InterPro"/>
</dbReference>
<name>A0A8H7QHR8_9FUNG</name>
<organism evidence="3 4">
    <name type="scientific">Mucor plumbeus</name>
    <dbReference type="NCBI Taxonomy" id="97098"/>
    <lineage>
        <taxon>Eukaryota</taxon>
        <taxon>Fungi</taxon>
        <taxon>Fungi incertae sedis</taxon>
        <taxon>Mucoromycota</taxon>
        <taxon>Mucoromycotina</taxon>
        <taxon>Mucoromycetes</taxon>
        <taxon>Mucorales</taxon>
        <taxon>Mucorineae</taxon>
        <taxon>Mucoraceae</taxon>
        <taxon>Mucor</taxon>
    </lineage>
</organism>
<gene>
    <name evidence="3" type="ORF">INT46_007888</name>
</gene>
<evidence type="ECO:0000313" key="4">
    <source>
        <dbReference type="Proteomes" id="UP000650833"/>
    </source>
</evidence>
<dbReference type="Proteomes" id="UP000650833">
    <property type="component" value="Unassembled WGS sequence"/>
</dbReference>
<dbReference type="InterPro" id="IPR038717">
    <property type="entry name" value="Tc1-like_DDE_dom"/>
</dbReference>
<dbReference type="PANTHER" id="PTHR23022:SF135">
    <property type="entry name" value="SI:DKEY-77F5.3"/>
    <property type="match status" value="1"/>
</dbReference>
<dbReference type="Pfam" id="PF13358">
    <property type="entry name" value="DDE_3"/>
    <property type="match status" value="1"/>
</dbReference>
<evidence type="ECO:0000259" key="2">
    <source>
        <dbReference type="Pfam" id="PF13358"/>
    </source>
</evidence>
<evidence type="ECO:0008006" key="5">
    <source>
        <dbReference type="Google" id="ProtNLM"/>
    </source>
</evidence>
<dbReference type="InterPro" id="IPR002492">
    <property type="entry name" value="Transposase_Tc1-like"/>
</dbReference>